<dbReference type="EC" id="2.5.1.32" evidence="2"/>
<dbReference type="CDD" id="cd00683">
    <property type="entry name" value="Trans_IPPS_HH"/>
    <property type="match status" value="1"/>
</dbReference>
<name>A0A0W8FJV1_9ZZZZ</name>
<dbReference type="AlphaFoldDB" id="A0A0W8FJV1"/>
<dbReference type="SUPFAM" id="SSF48576">
    <property type="entry name" value="Terpenoid synthases"/>
    <property type="match status" value="1"/>
</dbReference>
<evidence type="ECO:0000313" key="2">
    <source>
        <dbReference type="EMBL" id="KUG20563.1"/>
    </source>
</evidence>
<dbReference type="GO" id="GO:0046905">
    <property type="term" value="F:15-cis-phytoene synthase activity"/>
    <property type="evidence" value="ECO:0007669"/>
    <property type="project" value="UniProtKB-EC"/>
</dbReference>
<dbReference type="Pfam" id="PF00494">
    <property type="entry name" value="SQS_PSY"/>
    <property type="match status" value="1"/>
</dbReference>
<dbReference type="GO" id="GO:0004311">
    <property type="term" value="F:geranylgeranyl diphosphate synthase activity"/>
    <property type="evidence" value="ECO:0007669"/>
    <property type="project" value="InterPro"/>
</dbReference>
<dbReference type="GO" id="GO:0051996">
    <property type="term" value="F:squalene synthase [NAD(P)H] activity"/>
    <property type="evidence" value="ECO:0007669"/>
    <property type="project" value="InterPro"/>
</dbReference>
<reference evidence="2" key="1">
    <citation type="journal article" date="2015" name="Proc. Natl. Acad. Sci. U.S.A.">
        <title>Networks of energetic and metabolic interactions define dynamics in microbial communities.</title>
        <authorList>
            <person name="Embree M."/>
            <person name="Liu J.K."/>
            <person name="Al-Bassam M.M."/>
            <person name="Zengler K."/>
        </authorList>
    </citation>
    <scope>NUCLEOTIDE SEQUENCE</scope>
</reference>
<dbReference type="InterPro" id="IPR008949">
    <property type="entry name" value="Isoprenoid_synthase_dom_sf"/>
</dbReference>
<accession>A0A0W8FJV1</accession>
<dbReference type="SFLD" id="SFLDG01212">
    <property type="entry name" value="Phytoene_synthase_like"/>
    <property type="match status" value="1"/>
</dbReference>
<keyword evidence="1 2" id="KW-0808">Transferase</keyword>
<dbReference type="InterPro" id="IPR019845">
    <property type="entry name" value="Squalene/phytoene_synthase_CS"/>
</dbReference>
<dbReference type="SFLD" id="SFLDG01018">
    <property type="entry name" value="Squalene/Phytoene_Synthase_Lik"/>
    <property type="match status" value="1"/>
</dbReference>
<evidence type="ECO:0000256" key="1">
    <source>
        <dbReference type="ARBA" id="ARBA00022679"/>
    </source>
</evidence>
<gene>
    <name evidence="2" type="ORF">ASZ90_009700</name>
</gene>
<dbReference type="InterPro" id="IPR044843">
    <property type="entry name" value="Trans_IPPS_bact-type"/>
</dbReference>
<dbReference type="PROSITE" id="PS01045">
    <property type="entry name" value="SQUALEN_PHYTOEN_SYN_2"/>
    <property type="match status" value="1"/>
</dbReference>
<dbReference type="InterPro" id="IPR033904">
    <property type="entry name" value="Trans_IPPS_HH"/>
</dbReference>
<dbReference type="EMBL" id="LNQE01001175">
    <property type="protein sequence ID" value="KUG20563.1"/>
    <property type="molecule type" value="Genomic_DNA"/>
</dbReference>
<dbReference type="InterPro" id="IPR002060">
    <property type="entry name" value="Squ/phyt_synthse"/>
</dbReference>
<sequence>MDLTIFSIFLAGSRTYFYSTIFFPPHIRDDVFVLYSFVRTADDYVDAVPQQTEEFYAFTDAYRRAAAGEATGDPVIDGFAALAKRRQFDPGWADAFLGSMEQDITTGQYETEEDLLGYLYGSSEVVGLMMARILRLPVDAYPAARLLGRAMQHINFIRDIPEDLELGRVYFPQEALGRFGLSGLEYSHVRQHPAAFDGFLRDQLHRYCTWQGMAEDGFAAIPTRSLIPVKTASDMYRWTALRIYRQPRIVYAKKVKPSIPRIVSAALYNAVALPSGRSRADAPRMPSLQSEE</sequence>
<dbReference type="Gene3D" id="1.10.600.10">
    <property type="entry name" value="Farnesyl Diphosphate Synthase"/>
    <property type="match status" value="1"/>
</dbReference>
<organism evidence="2">
    <name type="scientific">hydrocarbon metagenome</name>
    <dbReference type="NCBI Taxonomy" id="938273"/>
    <lineage>
        <taxon>unclassified sequences</taxon>
        <taxon>metagenomes</taxon>
        <taxon>ecological metagenomes</taxon>
    </lineage>
</organism>
<dbReference type="PANTHER" id="PTHR31480">
    <property type="entry name" value="BIFUNCTIONAL LYCOPENE CYCLASE/PHYTOENE SYNTHASE"/>
    <property type="match status" value="1"/>
</dbReference>
<proteinExistence type="predicted"/>
<protein>
    <submittedName>
        <fullName evidence="2">Phytoene synthase</fullName>
        <ecNumber evidence="2">2.5.1.32</ecNumber>
    </submittedName>
</protein>
<comment type="caution">
    <text evidence="2">The sequence shown here is derived from an EMBL/GenBank/DDBJ whole genome shotgun (WGS) entry which is preliminary data.</text>
</comment>
<dbReference type="SFLD" id="SFLDS00005">
    <property type="entry name" value="Isoprenoid_Synthase_Type_I"/>
    <property type="match status" value="1"/>
</dbReference>